<evidence type="ECO:0000256" key="3">
    <source>
        <dbReference type="ARBA" id="ARBA00022490"/>
    </source>
</evidence>
<comment type="function">
    <text evidence="7">Nucleotidase that shows phosphatase activity on nucleoside 5'-monophosphates.</text>
</comment>
<keyword evidence="6 7" id="KW-0378">Hydrolase</keyword>
<proteinExistence type="inferred from homology"/>
<gene>
    <name evidence="9" type="primary">umpG</name>
    <name evidence="7" type="synonym">surE</name>
    <name evidence="9" type="ORF">CINF_1325</name>
</gene>
<dbReference type="RefSeq" id="WP_178696314.1">
    <property type="nucleotide sequence ID" value="NZ_CP049075.1"/>
</dbReference>
<keyword evidence="10" id="KW-1185">Reference proteome</keyword>
<reference evidence="9 10" key="1">
    <citation type="submission" date="2020-02" db="EMBL/GenBank/DDBJ databases">
        <title>Complete genome sequence of the novel Campylobacter species Candidatus Campylobacter infans.</title>
        <authorList>
            <person name="Duim B."/>
            <person name="Zomer A."/>
            <person name="van der Graaf L."/>
            <person name="Wagenaar J."/>
        </authorList>
    </citation>
    <scope>NUCLEOTIDE SEQUENCE [LARGE SCALE GENOMIC DNA]</scope>
    <source>
        <strain evidence="9 10">19S00001</strain>
    </source>
</reference>
<dbReference type="NCBIfam" id="TIGR00087">
    <property type="entry name" value="surE"/>
    <property type="match status" value="1"/>
</dbReference>
<dbReference type="EC" id="3.1.3.5" evidence="7"/>
<comment type="similarity">
    <text evidence="2 7">Belongs to the SurE nucleotidase family.</text>
</comment>
<feature type="binding site" evidence="7">
    <location>
        <position position="9"/>
    </location>
    <ligand>
        <name>a divalent metal cation</name>
        <dbReference type="ChEBI" id="CHEBI:60240"/>
    </ligand>
</feature>
<dbReference type="Gene3D" id="3.40.1210.10">
    <property type="entry name" value="Survival protein SurE-like phosphatase/nucleotidase"/>
    <property type="match status" value="1"/>
</dbReference>
<dbReference type="SUPFAM" id="SSF64167">
    <property type="entry name" value="SurE-like"/>
    <property type="match status" value="1"/>
</dbReference>
<dbReference type="GO" id="GO:0000166">
    <property type="term" value="F:nucleotide binding"/>
    <property type="evidence" value="ECO:0007669"/>
    <property type="project" value="UniProtKB-KW"/>
</dbReference>
<comment type="cofactor">
    <cofactor evidence="7">
        <name>a divalent metal cation</name>
        <dbReference type="ChEBI" id="CHEBI:60240"/>
    </cofactor>
    <text evidence="7">Binds 1 divalent metal cation per subunit.</text>
</comment>
<keyword evidence="5 7" id="KW-0547">Nucleotide-binding</keyword>
<evidence type="ECO:0000256" key="2">
    <source>
        <dbReference type="ARBA" id="ARBA00011062"/>
    </source>
</evidence>
<dbReference type="NCBIfam" id="NF001490">
    <property type="entry name" value="PRK00346.1-4"/>
    <property type="match status" value="1"/>
</dbReference>
<evidence type="ECO:0000313" key="9">
    <source>
        <dbReference type="EMBL" id="QLI05810.1"/>
    </source>
</evidence>
<dbReference type="HAMAP" id="MF_00060">
    <property type="entry name" value="SurE"/>
    <property type="match status" value="1"/>
</dbReference>
<evidence type="ECO:0000256" key="1">
    <source>
        <dbReference type="ARBA" id="ARBA00000815"/>
    </source>
</evidence>
<feature type="binding site" evidence="7">
    <location>
        <position position="43"/>
    </location>
    <ligand>
        <name>a divalent metal cation</name>
        <dbReference type="ChEBI" id="CHEBI:60240"/>
    </ligand>
</feature>
<evidence type="ECO:0000256" key="7">
    <source>
        <dbReference type="HAMAP-Rule" id="MF_00060"/>
    </source>
</evidence>
<dbReference type="GO" id="GO:0008254">
    <property type="term" value="F:3'-nucleotidase activity"/>
    <property type="evidence" value="ECO:0007669"/>
    <property type="project" value="TreeGrafter"/>
</dbReference>
<dbReference type="AlphaFoldDB" id="A0A7H9CI72"/>
<dbReference type="GO" id="GO:0005737">
    <property type="term" value="C:cytoplasm"/>
    <property type="evidence" value="ECO:0007669"/>
    <property type="project" value="UniProtKB-SubCell"/>
</dbReference>
<keyword evidence="3 7" id="KW-0963">Cytoplasm</keyword>
<dbReference type="PANTHER" id="PTHR30457:SF12">
    <property type="entry name" value="5'_3'-NUCLEOTIDASE SURE"/>
    <property type="match status" value="1"/>
</dbReference>
<feature type="domain" description="Survival protein SurE-like phosphatase/nucleotidase" evidence="8">
    <location>
        <begin position="4"/>
        <end position="193"/>
    </location>
</feature>
<sequence>MKQILLTNDDGFDAAGLVALQNMLKSNLSDVRVLTIAPNRQKSACSHSLSLHNPLHLFKISDDFYRLEDGTPADCVYIGLAKFFSAMPDLIISGINYGCNVAEDISYSGTCAGAKEGALQGIKSIAISQFYAGDSLDKYGYDLACKISINLIKKILNNELQIAKKEFLNLNIPAVSKQDYKGLKVTKMGQKNYDVAIKEAIDPRGRGYIWIGEPCVKCESANDLNTDIGAILNDYASLSAIKFDATAYESLENLKKCLQ</sequence>
<dbReference type="InterPro" id="IPR030048">
    <property type="entry name" value="SurE"/>
</dbReference>
<accession>A0A7H9CI72</accession>
<keyword evidence="4 7" id="KW-0479">Metal-binding</keyword>
<comment type="subcellular location">
    <subcellularLocation>
        <location evidence="7">Cytoplasm</location>
    </subcellularLocation>
</comment>
<dbReference type="Pfam" id="PF01975">
    <property type="entry name" value="SurE"/>
    <property type="match status" value="1"/>
</dbReference>
<evidence type="ECO:0000313" key="10">
    <source>
        <dbReference type="Proteomes" id="UP000509414"/>
    </source>
</evidence>
<dbReference type="KEGG" id="cinf:CINF_1325"/>
<dbReference type="GO" id="GO:0046872">
    <property type="term" value="F:metal ion binding"/>
    <property type="evidence" value="ECO:0007669"/>
    <property type="project" value="UniProtKB-UniRule"/>
</dbReference>
<comment type="catalytic activity">
    <reaction evidence="1 7">
        <text>a ribonucleoside 5'-phosphate + H2O = a ribonucleoside + phosphate</text>
        <dbReference type="Rhea" id="RHEA:12484"/>
        <dbReference type="ChEBI" id="CHEBI:15377"/>
        <dbReference type="ChEBI" id="CHEBI:18254"/>
        <dbReference type="ChEBI" id="CHEBI:43474"/>
        <dbReference type="ChEBI" id="CHEBI:58043"/>
        <dbReference type="EC" id="3.1.3.5"/>
    </reaction>
</comment>
<protein>
    <recommendedName>
        <fullName evidence="7">5'-nucleotidase SurE</fullName>
        <ecNumber evidence="7">3.1.3.5</ecNumber>
    </recommendedName>
    <alternativeName>
        <fullName evidence="7">Nucleoside 5'-monophosphate phosphohydrolase</fullName>
    </alternativeName>
</protein>
<dbReference type="GO" id="GO:0004309">
    <property type="term" value="F:exopolyphosphatase activity"/>
    <property type="evidence" value="ECO:0007669"/>
    <property type="project" value="TreeGrafter"/>
</dbReference>
<dbReference type="GO" id="GO:0008253">
    <property type="term" value="F:5'-nucleotidase activity"/>
    <property type="evidence" value="ECO:0007669"/>
    <property type="project" value="UniProtKB-UniRule"/>
</dbReference>
<evidence type="ECO:0000259" key="8">
    <source>
        <dbReference type="Pfam" id="PF01975"/>
    </source>
</evidence>
<evidence type="ECO:0000256" key="5">
    <source>
        <dbReference type="ARBA" id="ARBA00022741"/>
    </source>
</evidence>
<dbReference type="InterPro" id="IPR036523">
    <property type="entry name" value="SurE-like_sf"/>
</dbReference>
<dbReference type="EMBL" id="CP049075">
    <property type="protein sequence ID" value="QLI05810.1"/>
    <property type="molecule type" value="Genomic_DNA"/>
</dbReference>
<evidence type="ECO:0000256" key="4">
    <source>
        <dbReference type="ARBA" id="ARBA00022723"/>
    </source>
</evidence>
<dbReference type="NCBIfam" id="NF001494">
    <property type="entry name" value="PRK00346.2-4"/>
    <property type="match status" value="1"/>
</dbReference>
<dbReference type="InterPro" id="IPR002828">
    <property type="entry name" value="SurE-like_Pase/nucleotidase"/>
</dbReference>
<evidence type="ECO:0000256" key="6">
    <source>
        <dbReference type="ARBA" id="ARBA00022801"/>
    </source>
</evidence>
<name>A0A7H9CI72_9BACT</name>
<dbReference type="Proteomes" id="UP000509414">
    <property type="component" value="Chromosome"/>
</dbReference>
<feature type="binding site" evidence="7">
    <location>
        <position position="10"/>
    </location>
    <ligand>
        <name>a divalent metal cation</name>
        <dbReference type="ChEBI" id="CHEBI:60240"/>
    </ligand>
</feature>
<feature type="binding site" evidence="7">
    <location>
        <position position="96"/>
    </location>
    <ligand>
        <name>a divalent metal cation</name>
        <dbReference type="ChEBI" id="CHEBI:60240"/>
    </ligand>
</feature>
<dbReference type="PANTHER" id="PTHR30457">
    <property type="entry name" value="5'-NUCLEOTIDASE SURE"/>
    <property type="match status" value="1"/>
</dbReference>
<organism evidence="9 10">
    <name type="scientific">Candidatus Campylobacter infans</name>
    <dbReference type="NCBI Taxonomy" id="2561898"/>
    <lineage>
        <taxon>Bacteria</taxon>
        <taxon>Pseudomonadati</taxon>
        <taxon>Campylobacterota</taxon>
        <taxon>Epsilonproteobacteria</taxon>
        <taxon>Campylobacterales</taxon>
        <taxon>Campylobacteraceae</taxon>
        <taxon>Campylobacter</taxon>
    </lineage>
</organism>